<keyword evidence="2" id="KW-1185">Reference proteome</keyword>
<name>A0A2V1HRZ0_9MICO</name>
<dbReference type="EMBL" id="QEOP01000001">
    <property type="protein sequence ID" value="PVZ95363.1"/>
    <property type="molecule type" value="Genomic_DNA"/>
</dbReference>
<sequence length="201" mass="20887">MRITADRISVGTGVAAALPPVSLEFASAEPAMLAVDTADRPTVLALAVSGRMRLGGGQVYVDGRIEPDRLRRVTAIVDAPTVAEPADTVSTRHIVHEELVISGQRANRAAVERLIGLASADDFADEPLGALPGDLRIRLLAETAASRPGVRALILTSPERHGGDPVELSRLIADLSDRGFAVLTLTSAAMVTAVGGTGTLQ</sequence>
<proteinExistence type="predicted"/>
<comment type="caution">
    <text evidence="1">The sequence shown here is derived from an EMBL/GenBank/DDBJ whole genome shotgun (WGS) entry which is preliminary data.</text>
</comment>
<evidence type="ECO:0000313" key="2">
    <source>
        <dbReference type="Proteomes" id="UP000244893"/>
    </source>
</evidence>
<organism evidence="1 2">
    <name type="scientific">Amnibacterium flavum</name>
    <dbReference type="NCBI Taxonomy" id="2173173"/>
    <lineage>
        <taxon>Bacteria</taxon>
        <taxon>Bacillati</taxon>
        <taxon>Actinomycetota</taxon>
        <taxon>Actinomycetes</taxon>
        <taxon>Micrococcales</taxon>
        <taxon>Microbacteriaceae</taxon>
        <taxon>Amnibacterium</taxon>
    </lineage>
</organism>
<accession>A0A2V1HRZ0</accession>
<reference evidence="1 2" key="1">
    <citation type="submission" date="2018-05" db="EMBL/GenBank/DDBJ databases">
        <title>Amnibacterium sp. M8JJ-5, whole genome shotgun sequence.</title>
        <authorList>
            <person name="Tuo L."/>
        </authorList>
    </citation>
    <scope>NUCLEOTIDE SEQUENCE [LARGE SCALE GENOMIC DNA]</scope>
    <source>
        <strain evidence="1 2">M8JJ-5</strain>
    </source>
</reference>
<dbReference type="Proteomes" id="UP000244893">
    <property type="component" value="Unassembled WGS sequence"/>
</dbReference>
<protein>
    <recommendedName>
        <fullName evidence="3">ABC transporter ATP-binding protein</fullName>
    </recommendedName>
</protein>
<dbReference type="OrthoDB" id="3775353at2"/>
<evidence type="ECO:0000313" key="1">
    <source>
        <dbReference type="EMBL" id="PVZ95363.1"/>
    </source>
</evidence>
<dbReference type="AlphaFoldDB" id="A0A2V1HRZ0"/>
<evidence type="ECO:0008006" key="3">
    <source>
        <dbReference type="Google" id="ProtNLM"/>
    </source>
</evidence>
<dbReference type="RefSeq" id="WP_116755099.1">
    <property type="nucleotide sequence ID" value="NZ_JBHUEX010000001.1"/>
</dbReference>
<gene>
    <name evidence="1" type="ORF">DDQ50_02255</name>
</gene>